<protein>
    <submittedName>
        <fullName evidence="1">Uncharacterized protein</fullName>
    </submittedName>
</protein>
<dbReference type="EMBL" id="BPLQ01014169">
    <property type="protein sequence ID" value="GIY77759.1"/>
    <property type="molecule type" value="Genomic_DNA"/>
</dbReference>
<keyword evidence="2" id="KW-1185">Reference proteome</keyword>
<organism evidence="1 2">
    <name type="scientific">Caerostris darwini</name>
    <dbReference type="NCBI Taxonomy" id="1538125"/>
    <lineage>
        <taxon>Eukaryota</taxon>
        <taxon>Metazoa</taxon>
        <taxon>Ecdysozoa</taxon>
        <taxon>Arthropoda</taxon>
        <taxon>Chelicerata</taxon>
        <taxon>Arachnida</taxon>
        <taxon>Araneae</taxon>
        <taxon>Araneomorphae</taxon>
        <taxon>Entelegynae</taxon>
        <taxon>Araneoidea</taxon>
        <taxon>Araneidae</taxon>
        <taxon>Caerostris</taxon>
    </lineage>
</organism>
<name>A0AAV4W766_9ARAC</name>
<evidence type="ECO:0000313" key="2">
    <source>
        <dbReference type="Proteomes" id="UP001054837"/>
    </source>
</evidence>
<reference evidence="1 2" key="1">
    <citation type="submission" date="2021-06" db="EMBL/GenBank/DDBJ databases">
        <title>Caerostris darwini draft genome.</title>
        <authorList>
            <person name="Kono N."/>
            <person name="Arakawa K."/>
        </authorList>
    </citation>
    <scope>NUCLEOTIDE SEQUENCE [LARGE SCALE GENOMIC DNA]</scope>
</reference>
<dbReference type="Proteomes" id="UP001054837">
    <property type="component" value="Unassembled WGS sequence"/>
</dbReference>
<dbReference type="AlphaFoldDB" id="A0AAV4W766"/>
<evidence type="ECO:0000313" key="1">
    <source>
        <dbReference type="EMBL" id="GIY77759.1"/>
    </source>
</evidence>
<accession>A0AAV4W766</accession>
<gene>
    <name evidence="1" type="ORF">CDAR_65351</name>
</gene>
<sequence>MGLAILSYQQRHWQMDCIGNRVALLSSERPGIKTNKNTIALQPVLSSTTDGKYLFPNAILPNQWLFLPSIVTPDAAIAVTLMADLSIDQGSIVNTVMQKGIPLAIFFFGGIFRSVGRK</sequence>
<proteinExistence type="predicted"/>
<comment type="caution">
    <text evidence="1">The sequence shown here is derived from an EMBL/GenBank/DDBJ whole genome shotgun (WGS) entry which is preliminary data.</text>
</comment>